<dbReference type="AlphaFoldDB" id="Q1LFC7"/>
<dbReference type="Gene3D" id="3.30.1340.30">
    <property type="match status" value="1"/>
</dbReference>
<organism evidence="2 3">
    <name type="scientific">Cupriavidus metallidurans (strain ATCC 43123 / DSM 2839 / NBRC 102507 / CH34)</name>
    <name type="common">Ralstonia metallidurans</name>
    <dbReference type="NCBI Taxonomy" id="266264"/>
    <lineage>
        <taxon>Bacteria</taxon>
        <taxon>Pseudomonadati</taxon>
        <taxon>Pseudomonadota</taxon>
        <taxon>Betaproteobacteria</taxon>
        <taxon>Burkholderiales</taxon>
        <taxon>Burkholderiaceae</taxon>
        <taxon>Cupriavidus</taxon>
    </lineage>
</organism>
<proteinExistence type="predicted"/>
<sequence length="158" mass="17449">MRRGTWRRRGRLTTDGPVERKHLVSPLSRTVRWQATRGRRKLQHVLHGPRQQSAAPEFEGMPAPVPAVLGLNVTDSIGDTVLPQSDSYLVVVLDERFAQTVDAGTVRAEAHDGIVTLRGTVRDAATCTILETEARNCPGIKAVHSELLARNRSRTNRG</sequence>
<dbReference type="EMBL" id="CP000353">
    <property type="protein sequence ID" value="ABF11149.1"/>
    <property type="molecule type" value="Genomic_DNA"/>
</dbReference>
<dbReference type="KEGG" id="rme:Rmet_4283"/>
<keyword evidence="3" id="KW-1185">Reference proteome</keyword>
<dbReference type="HOGENOM" id="CLU_1667955_0_0_4"/>
<protein>
    <recommendedName>
        <fullName evidence="1">BON domain-containing protein</fullName>
    </recommendedName>
</protein>
<name>Q1LFC7_CUPMC</name>
<evidence type="ECO:0000259" key="1">
    <source>
        <dbReference type="Pfam" id="PF04972"/>
    </source>
</evidence>
<feature type="domain" description="BON" evidence="1">
    <location>
        <begin position="97"/>
        <end position="147"/>
    </location>
</feature>
<evidence type="ECO:0000313" key="3">
    <source>
        <dbReference type="Proteomes" id="UP000002429"/>
    </source>
</evidence>
<keyword evidence="2" id="KW-0614">Plasmid</keyword>
<evidence type="ECO:0000313" key="2">
    <source>
        <dbReference type="EMBL" id="ABF11149.1"/>
    </source>
</evidence>
<gene>
    <name evidence="2" type="ordered locus">Rmet_4283</name>
</gene>
<accession>Q1LFC7</accession>
<dbReference type="InterPro" id="IPR007055">
    <property type="entry name" value="BON_dom"/>
</dbReference>
<dbReference type="Pfam" id="PF04972">
    <property type="entry name" value="BON"/>
    <property type="match status" value="1"/>
</dbReference>
<reference evidence="3" key="1">
    <citation type="journal article" date="2010" name="PLoS ONE">
        <title>The complete genome sequence of Cupriavidus metallidurans strain CH34, a master survivalist in harsh and anthropogenic environments.</title>
        <authorList>
            <person name="Janssen P.J."/>
            <person name="Van Houdt R."/>
            <person name="Moors H."/>
            <person name="Monsieurs P."/>
            <person name="Morin N."/>
            <person name="Michaux A."/>
            <person name="Benotmane M.A."/>
            <person name="Leys N."/>
            <person name="Vallaeys T."/>
            <person name="Lapidus A."/>
            <person name="Monchy S."/>
            <person name="Medigue C."/>
            <person name="Taghavi S."/>
            <person name="McCorkle S."/>
            <person name="Dunn J."/>
            <person name="van der Lelie D."/>
            <person name="Mergeay M."/>
        </authorList>
    </citation>
    <scope>NUCLEOTIDE SEQUENCE [LARGE SCALE GENOMIC DNA]</scope>
    <source>
        <strain evidence="3">ATCC 43123 / DSM 2839 / NBRC 102507 / CH34</strain>
    </source>
</reference>
<geneLocation type="plasmid" evidence="2 3">
    <name>megaplasmid</name>
</geneLocation>
<dbReference type="Proteomes" id="UP000002429">
    <property type="component" value="Plasmid megaplasmid"/>
</dbReference>